<dbReference type="EMBL" id="JANRMI010000004">
    <property type="protein sequence ID" value="MDG0817506.1"/>
    <property type="molecule type" value="Genomic_DNA"/>
</dbReference>
<evidence type="ECO:0000313" key="2">
    <source>
        <dbReference type="EMBL" id="MDG0817506.1"/>
    </source>
</evidence>
<reference evidence="2" key="1">
    <citation type="submission" date="2022-08" db="EMBL/GenBank/DDBJ databases">
        <title>Novel Bdellovibrio Species Isolated from Svalbard: Designation Bdellovibrio svalbardensis.</title>
        <authorList>
            <person name="Mitchell R.J."/>
            <person name="Choi S.Y."/>
        </authorList>
    </citation>
    <scope>NUCLEOTIDE SEQUENCE</scope>
    <source>
        <strain evidence="2">PAP01</strain>
    </source>
</reference>
<dbReference type="RefSeq" id="WP_277578978.1">
    <property type="nucleotide sequence ID" value="NZ_JANRMI010000004.1"/>
</dbReference>
<protein>
    <recommendedName>
        <fullName evidence="4">Transporter</fullName>
    </recommendedName>
</protein>
<accession>A0ABT6DLH0</accession>
<gene>
    <name evidence="2" type="ORF">NWE73_14085</name>
</gene>
<keyword evidence="3" id="KW-1185">Reference proteome</keyword>
<evidence type="ECO:0000256" key="1">
    <source>
        <dbReference type="SAM" id="SignalP"/>
    </source>
</evidence>
<dbReference type="Proteomes" id="UP001152321">
    <property type="component" value="Unassembled WGS sequence"/>
</dbReference>
<organism evidence="2 3">
    <name type="scientific">Bdellovibrio svalbardensis</name>
    <dbReference type="NCBI Taxonomy" id="2972972"/>
    <lineage>
        <taxon>Bacteria</taxon>
        <taxon>Pseudomonadati</taxon>
        <taxon>Bdellovibrionota</taxon>
        <taxon>Bdellovibrionia</taxon>
        <taxon>Bdellovibrionales</taxon>
        <taxon>Pseudobdellovibrionaceae</taxon>
        <taxon>Bdellovibrio</taxon>
    </lineage>
</organism>
<name>A0ABT6DLH0_9BACT</name>
<feature type="signal peptide" evidence="1">
    <location>
        <begin position="1"/>
        <end position="25"/>
    </location>
</feature>
<proteinExistence type="predicted"/>
<keyword evidence="1" id="KW-0732">Signal</keyword>
<sequence length="329" mass="36403">MKRSTLIAGAILVSLVTALSSSAFAQEEQATPKMTTTVKPPKYFLTYSYYKYDLQGTNSANTRIYKFDASTVDLSMVTATWLYSPQWTLLAFVPYIKNMVETVYEPLPGGLNFKTRDYTQGLGDVRLMGLTPLLADVNNLVMSDINLTLPTGSIDEYFTSAPTQRAAYNIQLGSGTPDLILGTTYSYTQLNWVSSVRGQGTVRMGRNSNGWALGNEFLASAGSKYQFTKSFEMGVVGNYKARDAVQGRDDKYEKNNNWNGTAKGDGHQYYHAPQINWDTELVAKFTTPAFSGLTASIEGGVSFWRDAINKDDIRLDMPYWASASVNGSF</sequence>
<evidence type="ECO:0008006" key="4">
    <source>
        <dbReference type="Google" id="ProtNLM"/>
    </source>
</evidence>
<evidence type="ECO:0000313" key="3">
    <source>
        <dbReference type="Proteomes" id="UP001152321"/>
    </source>
</evidence>
<feature type="chain" id="PRO_5046115386" description="Transporter" evidence="1">
    <location>
        <begin position="26"/>
        <end position="329"/>
    </location>
</feature>
<comment type="caution">
    <text evidence="2">The sequence shown here is derived from an EMBL/GenBank/DDBJ whole genome shotgun (WGS) entry which is preliminary data.</text>
</comment>